<dbReference type="AlphaFoldDB" id="A0A9Q8SFJ7"/>
<protein>
    <recommendedName>
        <fullName evidence="5">Secreted protein</fullName>
    </recommendedName>
</protein>
<evidence type="ECO:0000313" key="4">
    <source>
        <dbReference type="Proteomes" id="UP000830671"/>
    </source>
</evidence>
<dbReference type="EMBL" id="CP019471">
    <property type="protein sequence ID" value="UQC75572.1"/>
    <property type="molecule type" value="Genomic_DNA"/>
</dbReference>
<name>A0A9Q8SFJ7_9PEZI</name>
<evidence type="ECO:0008006" key="5">
    <source>
        <dbReference type="Google" id="ProtNLM"/>
    </source>
</evidence>
<keyword evidence="4" id="KW-1185">Reference proteome</keyword>
<sequence>MNLPTTVLLLPLLVTSYWLPCLPIGIHDGRFVRSSIDARLVASTLISVILSSRCSLSRLSLIPDPNYRQPLHGTETGLDRLETRPSRPNHQPGEPHKLACTLRPRPTQHGETKRNGTTASTAAIRASLPSLPLPPASMQGAFPLDVSLELQPPESNLAVSGPEA</sequence>
<reference evidence="3" key="1">
    <citation type="journal article" date="2021" name="Mol. Plant Microbe Interact.">
        <title>Complete Genome Sequence of the Plant-Pathogenic Fungus Colletotrichum lupini.</title>
        <authorList>
            <person name="Baroncelli R."/>
            <person name="Pensec F."/>
            <person name="Da Lio D."/>
            <person name="Boufleur T."/>
            <person name="Vicente I."/>
            <person name="Sarrocco S."/>
            <person name="Picot A."/>
            <person name="Baraldi E."/>
            <person name="Sukno S."/>
            <person name="Thon M."/>
            <person name="Le Floch G."/>
        </authorList>
    </citation>
    <scope>NUCLEOTIDE SEQUENCE</scope>
    <source>
        <strain evidence="3">IMI 504893</strain>
    </source>
</reference>
<feature type="signal peptide" evidence="2">
    <location>
        <begin position="1"/>
        <end position="23"/>
    </location>
</feature>
<dbReference type="KEGG" id="clup:CLUP02_02227"/>
<feature type="chain" id="PRO_5040334885" description="Secreted protein" evidence="2">
    <location>
        <begin position="24"/>
        <end position="164"/>
    </location>
</feature>
<keyword evidence="2" id="KW-0732">Signal</keyword>
<accession>A0A9Q8SFJ7</accession>
<dbReference type="Proteomes" id="UP000830671">
    <property type="component" value="Chromosome 1"/>
</dbReference>
<organism evidence="3 4">
    <name type="scientific">Colletotrichum lupini</name>
    <dbReference type="NCBI Taxonomy" id="145971"/>
    <lineage>
        <taxon>Eukaryota</taxon>
        <taxon>Fungi</taxon>
        <taxon>Dikarya</taxon>
        <taxon>Ascomycota</taxon>
        <taxon>Pezizomycotina</taxon>
        <taxon>Sordariomycetes</taxon>
        <taxon>Hypocreomycetidae</taxon>
        <taxon>Glomerellales</taxon>
        <taxon>Glomerellaceae</taxon>
        <taxon>Colletotrichum</taxon>
        <taxon>Colletotrichum acutatum species complex</taxon>
    </lineage>
</organism>
<dbReference type="GeneID" id="73336270"/>
<evidence type="ECO:0000256" key="1">
    <source>
        <dbReference type="SAM" id="MobiDB-lite"/>
    </source>
</evidence>
<dbReference type="RefSeq" id="XP_049137217.1">
    <property type="nucleotide sequence ID" value="XM_049281260.1"/>
</dbReference>
<gene>
    <name evidence="3" type="ORF">CLUP02_02227</name>
</gene>
<proteinExistence type="predicted"/>
<feature type="region of interest" description="Disordered" evidence="1">
    <location>
        <begin position="67"/>
        <end position="140"/>
    </location>
</feature>
<evidence type="ECO:0000313" key="3">
    <source>
        <dbReference type="EMBL" id="UQC75572.1"/>
    </source>
</evidence>
<evidence type="ECO:0000256" key="2">
    <source>
        <dbReference type="SAM" id="SignalP"/>
    </source>
</evidence>